<organism evidence="3 4">
    <name type="scientific">Verruconis gallopava</name>
    <dbReference type="NCBI Taxonomy" id="253628"/>
    <lineage>
        <taxon>Eukaryota</taxon>
        <taxon>Fungi</taxon>
        <taxon>Dikarya</taxon>
        <taxon>Ascomycota</taxon>
        <taxon>Pezizomycotina</taxon>
        <taxon>Dothideomycetes</taxon>
        <taxon>Pleosporomycetidae</taxon>
        <taxon>Venturiales</taxon>
        <taxon>Sympoventuriaceae</taxon>
        <taxon>Verruconis</taxon>
    </lineage>
</organism>
<reference evidence="3 4" key="1">
    <citation type="submission" date="2015-01" db="EMBL/GenBank/DDBJ databases">
        <title>The Genome Sequence of Ochroconis gallopava CBS43764.</title>
        <authorList>
            <consortium name="The Broad Institute Genomics Platform"/>
            <person name="Cuomo C."/>
            <person name="de Hoog S."/>
            <person name="Gorbushina A."/>
            <person name="Stielow B."/>
            <person name="Teixiera M."/>
            <person name="Abouelleil A."/>
            <person name="Chapman S.B."/>
            <person name="Priest M."/>
            <person name="Young S.K."/>
            <person name="Wortman J."/>
            <person name="Nusbaum C."/>
            <person name="Birren B."/>
        </authorList>
    </citation>
    <scope>NUCLEOTIDE SEQUENCE [LARGE SCALE GENOMIC DNA]</scope>
    <source>
        <strain evidence="3 4">CBS 43764</strain>
    </source>
</reference>
<feature type="domain" description="WW" evidence="2">
    <location>
        <begin position="21"/>
        <end position="55"/>
    </location>
</feature>
<accession>A0A0D1XSE4</accession>
<dbReference type="InParanoid" id="A0A0D1XSE4"/>
<feature type="region of interest" description="Disordered" evidence="1">
    <location>
        <begin position="57"/>
        <end position="79"/>
    </location>
</feature>
<evidence type="ECO:0000259" key="2">
    <source>
        <dbReference type="PROSITE" id="PS50020"/>
    </source>
</evidence>
<dbReference type="HOGENOM" id="CLU_079928_0_0_1"/>
<dbReference type="OrthoDB" id="2367685at2759"/>
<evidence type="ECO:0000256" key="1">
    <source>
        <dbReference type="SAM" id="MobiDB-lite"/>
    </source>
</evidence>
<keyword evidence="4" id="KW-1185">Reference proteome</keyword>
<sequence>MSFLSEFFHHPPSHPEYRGPPQPPPPWISEYDYQSQRWFFVNQQTGERTWNFPQAPGYNGGYGGGGNYPPQQEQKSHTGRNTAIAAVAGLAGGALLMHEGEKVEEHWRRDEEKFEYDKDRFENRVDYDVDRVETDVVDFPDNAARWTGEKVGEVEAIPQDIEYDYDRAKWDAEARIDNAVQDVEDVPDDVAGWVGEKVGEVERFDDRVDAYKDGIEESYDFGRDEARYGDDY</sequence>
<name>A0A0D1XSE4_9PEZI</name>
<dbReference type="SUPFAM" id="SSF51045">
    <property type="entry name" value="WW domain"/>
    <property type="match status" value="1"/>
</dbReference>
<dbReference type="InterPro" id="IPR036020">
    <property type="entry name" value="WW_dom_sf"/>
</dbReference>
<dbReference type="RefSeq" id="XP_016215550.1">
    <property type="nucleotide sequence ID" value="XM_016356757.1"/>
</dbReference>
<dbReference type="AlphaFoldDB" id="A0A0D1XSE4"/>
<dbReference type="EMBL" id="KN847537">
    <property type="protein sequence ID" value="KIW05681.1"/>
    <property type="molecule type" value="Genomic_DNA"/>
</dbReference>
<protein>
    <recommendedName>
        <fullName evidence="2">WW domain-containing protein</fullName>
    </recommendedName>
</protein>
<dbReference type="Proteomes" id="UP000053259">
    <property type="component" value="Unassembled WGS sequence"/>
</dbReference>
<dbReference type="VEuPathDB" id="FungiDB:PV09_03544"/>
<proteinExistence type="predicted"/>
<gene>
    <name evidence="3" type="ORF">PV09_03544</name>
</gene>
<evidence type="ECO:0000313" key="4">
    <source>
        <dbReference type="Proteomes" id="UP000053259"/>
    </source>
</evidence>
<dbReference type="PROSITE" id="PS50020">
    <property type="entry name" value="WW_DOMAIN_2"/>
    <property type="match status" value="1"/>
</dbReference>
<feature type="compositionally biased region" description="Gly residues" evidence="1">
    <location>
        <begin position="58"/>
        <end position="67"/>
    </location>
</feature>
<dbReference type="Gene3D" id="2.20.70.10">
    <property type="match status" value="1"/>
</dbReference>
<dbReference type="InterPro" id="IPR001202">
    <property type="entry name" value="WW_dom"/>
</dbReference>
<evidence type="ECO:0000313" key="3">
    <source>
        <dbReference type="EMBL" id="KIW05681.1"/>
    </source>
</evidence>
<dbReference type="GeneID" id="27311517"/>